<accession>A0A840W486</accession>
<dbReference type="EMBL" id="JACHDO010000001">
    <property type="protein sequence ID" value="MBB5490113.1"/>
    <property type="molecule type" value="Genomic_DNA"/>
</dbReference>
<sequence length="82" mass="9293">MSLGRRDGLVQFVRGDDSPARFVLTGRLAALYKEYIVAYAYGVLNGGQRRPDQYLMLVRWAARHWLKRHVSRSRGAEVAGSV</sequence>
<keyword evidence="2" id="KW-1185">Reference proteome</keyword>
<dbReference type="Proteomes" id="UP000579647">
    <property type="component" value="Unassembled WGS sequence"/>
</dbReference>
<dbReference type="AlphaFoldDB" id="A0A840W486"/>
<protein>
    <submittedName>
        <fullName evidence="1">Uncharacterized protein</fullName>
    </submittedName>
</protein>
<evidence type="ECO:0000313" key="2">
    <source>
        <dbReference type="Proteomes" id="UP000579647"/>
    </source>
</evidence>
<gene>
    <name evidence="1" type="ORF">HNR07_001250</name>
</gene>
<name>A0A840W486_9ACTN</name>
<reference evidence="1 2" key="1">
    <citation type="submission" date="2020-08" db="EMBL/GenBank/DDBJ databases">
        <title>Sequencing the genomes of 1000 actinobacteria strains.</title>
        <authorList>
            <person name="Klenk H.-P."/>
        </authorList>
    </citation>
    <scope>NUCLEOTIDE SEQUENCE [LARGE SCALE GENOMIC DNA]</scope>
    <source>
        <strain evidence="1 2">DSM 44598</strain>
    </source>
</reference>
<organism evidence="1 2">
    <name type="scientific">Nocardiopsis metallicus</name>
    <dbReference type="NCBI Taxonomy" id="179819"/>
    <lineage>
        <taxon>Bacteria</taxon>
        <taxon>Bacillati</taxon>
        <taxon>Actinomycetota</taxon>
        <taxon>Actinomycetes</taxon>
        <taxon>Streptosporangiales</taxon>
        <taxon>Nocardiopsidaceae</taxon>
        <taxon>Nocardiopsis</taxon>
    </lineage>
</organism>
<comment type="caution">
    <text evidence="1">The sequence shown here is derived from an EMBL/GenBank/DDBJ whole genome shotgun (WGS) entry which is preliminary data.</text>
</comment>
<dbReference type="RefSeq" id="WP_246420150.1">
    <property type="nucleotide sequence ID" value="NZ_BAAAKM010000022.1"/>
</dbReference>
<evidence type="ECO:0000313" key="1">
    <source>
        <dbReference type="EMBL" id="MBB5490113.1"/>
    </source>
</evidence>
<proteinExistence type="predicted"/>